<dbReference type="PANTHER" id="PTHR42829">
    <property type="entry name" value="NADH-UBIQUINONE OXIDOREDUCTASE CHAIN 5"/>
    <property type="match status" value="1"/>
</dbReference>
<evidence type="ECO:0000259" key="20">
    <source>
        <dbReference type="Pfam" id="PF06455"/>
    </source>
</evidence>
<evidence type="ECO:0000313" key="21">
    <source>
        <dbReference type="EMBL" id="WXH77305.1"/>
    </source>
</evidence>
<comment type="subcellular location">
    <subcellularLocation>
        <location evidence="2">Mitochondrion inner membrane</location>
        <topology evidence="2">Multi-pass membrane protein</topology>
    </subcellularLocation>
</comment>
<dbReference type="InterPro" id="IPR001750">
    <property type="entry name" value="ND/Mrp_TM"/>
</dbReference>
<evidence type="ECO:0000256" key="6">
    <source>
        <dbReference type="ARBA" id="ARBA00022660"/>
    </source>
</evidence>
<feature type="transmembrane region" description="Helical" evidence="17">
    <location>
        <begin position="7"/>
        <end position="30"/>
    </location>
</feature>
<feature type="transmembrane region" description="Helical" evidence="17">
    <location>
        <begin position="416"/>
        <end position="434"/>
    </location>
</feature>
<feature type="transmembrane region" description="Helical" evidence="17">
    <location>
        <begin position="183"/>
        <end position="202"/>
    </location>
</feature>
<keyword evidence="8" id="KW-0999">Mitochondrion inner membrane</keyword>
<comment type="function">
    <text evidence="17">Core subunit of the mitochondrial membrane respiratory chain NADH dehydrogenase (Complex I) which catalyzes electron transfer from NADH through the respiratory chain, using ubiquinone as an electron acceptor. Essential for the catalytic activity and assembly of complex I.</text>
</comment>
<evidence type="ECO:0000256" key="10">
    <source>
        <dbReference type="ARBA" id="ARBA00022982"/>
    </source>
</evidence>
<keyword evidence="5 17" id="KW-0813">Transport</keyword>
<accession>A0AAU6PC45</accession>
<keyword evidence="14 17" id="KW-0496">Mitochondrion</keyword>
<keyword evidence="12 17" id="KW-0520">NAD</keyword>
<comment type="similarity">
    <text evidence="17">Belongs to the complex I subunit 5 family.</text>
</comment>
<evidence type="ECO:0000256" key="16">
    <source>
        <dbReference type="ARBA" id="ARBA00049551"/>
    </source>
</evidence>
<feature type="domain" description="NADH-Ubiquinone oxidoreductase (complex I) chain 5 N-terminal" evidence="19">
    <location>
        <begin position="42"/>
        <end position="92"/>
    </location>
</feature>
<evidence type="ECO:0000256" key="15">
    <source>
        <dbReference type="ARBA" id="ARBA00023136"/>
    </source>
</evidence>
<dbReference type="InterPro" id="IPR010934">
    <property type="entry name" value="NADH_DH_su5_C"/>
</dbReference>
<feature type="transmembrane region" description="Helical" evidence="17">
    <location>
        <begin position="214"/>
        <end position="233"/>
    </location>
</feature>
<evidence type="ECO:0000256" key="8">
    <source>
        <dbReference type="ARBA" id="ARBA00022792"/>
    </source>
</evidence>
<comment type="catalytic activity">
    <reaction evidence="16 17">
        <text>a ubiquinone + NADH + 5 H(+)(in) = a ubiquinol + NAD(+) + 4 H(+)(out)</text>
        <dbReference type="Rhea" id="RHEA:29091"/>
        <dbReference type="Rhea" id="RHEA-COMP:9565"/>
        <dbReference type="Rhea" id="RHEA-COMP:9566"/>
        <dbReference type="ChEBI" id="CHEBI:15378"/>
        <dbReference type="ChEBI" id="CHEBI:16389"/>
        <dbReference type="ChEBI" id="CHEBI:17976"/>
        <dbReference type="ChEBI" id="CHEBI:57540"/>
        <dbReference type="ChEBI" id="CHEBI:57945"/>
        <dbReference type="EC" id="7.1.1.2"/>
    </reaction>
</comment>
<feature type="transmembrane region" description="Helical" evidence="17">
    <location>
        <begin position="57"/>
        <end position="79"/>
    </location>
</feature>
<geneLocation type="mitochondrion" evidence="21"/>
<dbReference type="Pfam" id="PF00361">
    <property type="entry name" value="Proton_antipo_M"/>
    <property type="match status" value="1"/>
</dbReference>
<dbReference type="PANTHER" id="PTHR42829:SF2">
    <property type="entry name" value="NADH-UBIQUINONE OXIDOREDUCTASE CHAIN 5"/>
    <property type="match status" value="1"/>
</dbReference>
<keyword evidence="9" id="KW-1278">Translocase</keyword>
<keyword evidence="10" id="KW-0249">Electron transport</keyword>
<evidence type="ECO:0000256" key="5">
    <source>
        <dbReference type="ARBA" id="ARBA00022448"/>
    </source>
</evidence>
<dbReference type="Pfam" id="PF00662">
    <property type="entry name" value="Proton_antipo_N"/>
    <property type="match status" value="1"/>
</dbReference>
<keyword evidence="15 17" id="KW-0472">Membrane</keyword>
<keyword evidence="6" id="KW-0679">Respiratory chain</keyword>
<evidence type="ECO:0000256" key="9">
    <source>
        <dbReference type="ARBA" id="ARBA00022967"/>
    </source>
</evidence>
<dbReference type="Pfam" id="PF06455">
    <property type="entry name" value="NADH5_C"/>
    <property type="match status" value="1"/>
</dbReference>
<gene>
    <name evidence="21" type="primary">ND5</name>
</gene>
<dbReference type="InterPro" id="IPR003945">
    <property type="entry name" value="NU5C-like"/>
</dbReference>
<dbReference type="EC" id="7.1.1.2" evidence="3 17"/>
<protein>
    <recommendedName>
        <fullName evidence="4 17">NADH-ubiquinone oxidoreductase chain 5</fullName>
        <ecNumber evidence="3 17">7.1.1.2</ecNumber>
    </recommendedName>
</protein>
<comment type="function">
    <text evidence="1">Core subunit of the mitochondrial membrane respiratory chain NADH dehydrogenase (Complex I) that is believed to belong to the minimal assembly required for catalysis. Complex I functions in the transfer of electrons from NADH to the respiratory chain. The immediate electron acceptor for the enzyme is believed to be ubiquinone.</text>
</comment>
<evidence type="ECO:0000256" key="17">
    <source>
        <dbReference type="RuleBase" id="RU003404"/>
    </source>
</evidence>
<feature type="transmembrane region" description="Helical" evidence="17">
    <location>
        <begin position="374"/>
        <end position="395"/>
    </location>
</feature>
<dbReference type="AlphaFoldDB" id="A0AAU6PC45"/>
<feature type="domain" description="NADH dehydrogenase subunit 5 C-terminal" evidence="20">
    <location>
        <begin position="386"/>
        <end position="550"/>
    </location>
</feature>
<reference evidence="21" key="2">
    <citation type="submission" date="2024-06" db="EMBL/GenBank/DDBJ databases">
        <title>Expending Complete Mitogenomes of Ledrinae and Compositional heterogeneity effect on the phylogenetic inferences of paraphyletic family: Cicadellidae (Hemiptera: Cicadomorpha).</title>
        <authorList>
            <person name="Huang W."/>
            <person name="Yu T."/>
            <person name="Zhang Y."/>
        </authorList>
    </citation>
    <scope>NUCLEOTIDE SEQUENCE</scope>
</reference>
<feature type="transmembrane region" description="Helical" evidence="17">
    <location>
        <begin position="334"/>
        <end position="354"/>
    </location>
</feature>
<evidence type="ECO:0000256" key="4">
    <source>
        <dbReference type="ARBA" id="ARBA00021096"/>
    </source>
</evidence>
<sequence length="553" mass="63946">MIKMNMFLWWTTFYLMSSLTLFSMGMLMLLTKKATLMEWEIMKINSSEMCFTLLMDWMSMTFMSTVLMISSMIMMYSNMYMEKNKNELNRFMKLTNLFIFSMILMIISPNMISIMLGWDGLGLVSYCLVIFYSSKKSFYSGMITCLTNRLGDIGLLISISWIFSYGSWHLLFYKEMYSKMISYLIIMSCFTKSAQMPFYSWLPEAMAAPTPISALVHSSTLVTAGVYLTIRFMNKLNTSYLLIISMMTTMMSSMCANFEFDLKKIIALSTLSQLGMMMSAIFMGMKELSFMHLITHAMFKSLIFMCAGIMIFYTENNQDIRNLGLMSKKLPMTSSCFCISTLALCGMPFLSGFYSKDVIMENMSINSMNMISFSMMYLSLGLSTIYSSRMMYFILMSNPKKMNISINKMNKMKLSMITLTMLSTCLGSLLMWMLETNMKLTMLTTMIKLNPILMIIVGMWIGLESFSLKNYFLKTKTYKMNSNMWNILSMMNKSQTKTFYNSMILKNKLNLEWGEFYGAMGVSKMLMKISKMMIMSKNKVFMLSVSTWILSLS</sequence>
<evidence type="ECO:0000256" key="7">
    <source>
        <dbReference type="ARBA" id="ARBA00022692"/>
    </source>
</evidence>
<evidence type="ECO:0000256" key="1">
    <source>
        <dbReference type="ARBA" id="ARBA00003257"/>
    </source>
</evidence>
<dbReference type="GO" id="GO:0005743">
    <property type="term" value="C:mitochondrial inner membrane"/>
    <property type="evidence" value="ECO:0007669"/>
    <property type="project" value="UniProtKB-SubCell"/>
</dbReference>
<evidence type="ECO:0000256" key="11">
    <source>
        <dbReference type="ARBA" id="ARBA00022989"/>
    </source>
</evidence>
<name>A0AAU6PC45_9HEMI</name>
<evidence type="ECO:0000256" key="3">
    <source>
        <dbReference type="ARBA" id="ARBA00012944"/>
    </source>
</evidence>
<dbReference type="GO" id="GO:0003954">
    <property type="term" value="F:NADH dehydrogenase activity"/>
    <property type="evidence" value="ECO:0007669"/>
    <property type="project" value="TreeGrafter"/>
</dbReference>
<feature type="transmembrane region" description="Helical" evidence="17">
    <location>
        <begin position="265"/>
        <end position="284"/>
    </location>
</feature>
<evidence type="ECO:0000256" key="2">
    <source>
        <dbReference type="ARBA" id="ARBA00004448"/>
    </source>
</evidence>
<evidence type="ECO:0000256" key="12">
    <source>
        <dbReference type="ARBA" id="ARBA00023027"/>
    </source>
</evidence>
<keyword evidence="7 17" id="KW-0812">Transmembrane</keyword>
<dbReference type="GO" id="GO:0042773">
    <property type="term" value="P:ATP synthesis coupled electron transport"/>
    <property type="evidence" value="ECO:0007669"/>
    <property type="project" value="InterPro"/>
</dbReference>
<feature type="transmembrane region" description="Helical" evidence="17">
    <location>
        <begin position="440"/>
        <end position="463"/>
    </location>
</feature>
<proteinExistence type="inferred from homology"/>
<keyword evidence="11 17" id="KW-1133">Transmembrane helix</keyword>
<evidence type="ECO:0000256" key="14">
    <source>
        <dbReference type="ARBA" id="ARBA00023128"/>
    </source>
</evidence>
<feature type="transmembrane region" description="Helical" evidence="17">
    <location>
        <begin position="290"/>
        <end position="313"/>
    </location>
</feature>
<dbReference type="PRINTS" id="PR01434">
    <property type="entry name" value="NADHDHGNASE5"/>
</dbReference>
<organism evidence="21">
    <name type="scientific">Ledropsis sp</name>
    <dbReference type="NCBI Taxonomy" id="3133679"/>
    <lineage>
        <taxon>Eukaryota</taxon>
        <taxon>Metazoa</taxon>
        <taxon>Ecdysozoa</taxon>
        <taxon>Arthropoda</taxon>
        <taxon>Hexapoda</taxon>
        <taxon>Insecta</taxon>
        <taxon>Pterygota</taxon>
        <taxon>Neoptera</taxon>
        <taxon>Paraneoptera</taxon>
        <taxon>Hemiptera</taxon>
        <taxon>Auchenorrhyncha</taxon>
        <taxon>Membracoidea</taxon>
        <taxon>Cicadellidae</taxon>
        <taxon>Ledrinae</taxon>
        <taxon>Ledropsis</taxon>
    </lineage>
</organism>
<evidence type="ECO:0000256" key="13">
    <source>
        <dbReference type="ARBA" id="ARBA00023075"/>
    </source>
</evidence>
<feature type="transmembrane region" description="Helical" evidence="17">
    <location>
        <begin position="153"/>
        <end position="171"/>
    </location>
</feature>
<dbReference type="EMBL" id="MZ333280">
    <property type="protein sequence ID" value="WXH77305.1"/>
    <property type="molecule type" value="Genomic_DNA"/>
</dbReference>
<evidence type="ECO:0000259" key="19">
    <source>
        <dbReference type="Pfam" id="PF00662"/>
    </source>
</evidence>
<dbReference type="GO" id="GO:0008137">
    <property type="term" value="F:NADH dehydrogenase (ubiquinone) activity"/>
    <property type="evidence" value="ECO:0007669"/>
    <property type="project" value="UniProtKB-EC"/>
</dbReference>
<dbReference type="GO" id="GO:0015990">
    <property type="term" value="P:electron transport coupled proton transport"/>
    <property type="evidence" value="ECO:0007669"/>
    <property type="project" value="TreeGrafter"/>
</dbReference>
<feature type="domain" description="NADH:quinone oxidoreductase/Mrp antiporter transmembrane" evidence="18">
    <location>
        <begin position="108"/>
        <end position="374"/>
    </location>
</feature>
<keyword evidence="13 17" id="KW-0830">Ubiquinone</keyword>
<evidence type="ECO:0000259" key="18">
    <source>
        <dbReference type="Pfam" id="PF00361"/>
    </source>
</evidence>
<dbReference type="InterPro" id="IPR001516">
    <property type="entry name" value="Proton_antipo_N"/>
</dbReference>
<reference evidence="21" key="1">
    <citation type="submission" date="2021-06" db="EMBL/GenBank/DDBJ databases">
        <authorList>
            <consortium name="Expending Complete Mitogenomes of Ledrinae and Compositional heterogeneity effect on the phylogenetic inferences of paraphyletic family: Cicadellidae (Hemiptera: Cicadomorpha)"/>
            <person name="Huang W."/>
            <person name="Yu T."/>
            <person name="Zhang Y."/>
        </authorList>
    </citation>
    <scope>NUCLEOTIDE SEQUENCE</scope>
</reference>
<feature type="transmembrane region" description="Helical" evidence="17">
    <location>
        <begin position="91"/>
        <end position="108"/>
    </location>
</feature>